<reference evidence="1 2" key="1">
    <citation type="submission" date="2023-01" db="EMBL/GenBank/DDBJ databases">
        <authorList>
            <person name="Kreplak J."/>
        </authorList>
    </citation>
    <scope>NUCLEOTIDE SEQUENCE [LARGE SCALE GENOMIC DNA]</scope>
</reference>
<dbReference type="AlphaFoldDB" id="A0AAV1BEJ3"/>
<evidence type="ECO:0000313" key="2">
    <source>
        <dbReference type="Proteomes" id="UP001157006"/>
    </source>
</evidence>
<sequence>MQQSGSSSGYVFLQWIGIGLTTNLEVIVVYVGPPTSWCGSSQIPLLTMVSQDERYLDQYVYTISELKQQVRMMIEMQRGCLKMMDLDAT</sequence>
<name>A0AAV1BEJ3_VICFA</name>
<dbReference type="Proteomes" id="UP001157006">
    <property type="component" value="Chromosome 6"/>
</dbReference>
<evidence type="ECO:0000313" key="1">
    <source>
        <dbReference type="EMBL" id="CAI8619944.1"/>
    </source>
</evidence>
<gene>
    <name evidence="1" type="ORF">VFH_VI195320</name>
</gene>
<organism evidence="1 2">
    <name type="scientific">Vicia faba</name>
    <name type="common">Broad bean</name>
    <name type="synonym">Faba vulgaris</name>
    <dbReference type="NCBI Taxonomy" id="3906"/>
    <lineage>
        <taxon>Eukaryota</taxon>
        <taxon>Viridiplantae</taxon>
        <taxon>Streptophyta</taxon>
        <taxon>Embryophyta</taxon>
        <taxon>Tracheophyta</taxon>
        <taxon>Spermatophyta</taxon>
        <taxon>Magnoliopsida</taxon>
        <taxon>eudicotyledons</taxon>
        <taxon>Gunneridae</taxon>
        <taxon>Pentapetalae</taxon>
        <taxon>rosids</taxon>
        <taxon>fabids</taxon>
        <taxon>Fabales</taxon>
        <taxon>Fabaceae</taxon>
        <taxon>Papilionoideae</taxon>
        <taxon>50 kb inversion clade</taxon>
        <taxon>NPAAA clade</taxon>
        <taxon>Hologalegina</taxon>
        <taxon>IRL clade</taxon>
        <taxon>Fabeae</taxon>
        <taxon>Vicia</taxon>
    </lineage>
</organism>
<protein>
    <submittedName>
        <fullName evidence="1">Uncharacterized protein</fullName>
    </submittedName>
</protein>
<dbReference type="EMBL" id="OX451741">
    <property type="protein sequence ID" value="CAI8619944.1"/>
    <property type="molecule type" value="Genomic_DNA"/>
</dbReference>
<accession>A0AAV1BEJ3</accession>
<proteinExistence type="predicted"/>
<keyword evidence="2" id="KW-1185">Reference proteome</keyword>